<organism evidence="2 3">
    <name type="scientific">Mycobacterium servetii</name>
    <dbReference type="NCBI Taxonomy" id="3237418"/>
    <lineage>
        <taxon>Bacteria</taxon>
        <taxon>Bacillati</taxon>
        <taxon>Actinomycetota</taxon>
        <taxon>Actinomycetes</taxon>
        <taxon>Mycobacteriales</taxon>
        <taxon>Mycobacteriaceae</taxon>
        <taxon>Mycobacterium</taxon>
    </lineage>
</organism>
<dbReference type="EMBL" id="JBGEDP010000003">
    <property type="protein sequence ID" value="MEY8019169.1"/>
    <property type="molecule type" value="Genomic_DNA"/>
</dbReference>
<sequence>MIALQITAHTPHGIVLSQPWGIALDGLLASVLWHRRKWAARAAGHHLTYQHHATPETIDLPLARCGDPTHDSDWHWMATFADLHPHSHDTIDPDIRWRTAHTDHNRLQQLAPTIGRRVVSDRKGRYQNRIIPVIAHPATLLTWRAVGDPDTIADLLDDLPLIGKHRGVGEGLVTHWHITETSEIDEWAAGHEHEPGILGRTTPLRCLTRQPAVQTGPLATAPIRPPYLHPETRTAAYHPAR</sequence>
<gene>
    <name evidence="2" type="ORF">AB8998_31480</name>
</gene>
<protein>
    <submittedName>
        <fullName evidence="2">Uncharacterized protein</fullName>
    </submittedName>
</protein>
<keyword evidence="3" id="KW-1185">Reference proteome</keyword>
<evidence type="ECO:0000256" key="1">
    <source>
        <dbReference type="SAM" id="MobiDB-lite"/>
    </source>
</evidence>
<evidence type="ECO:0000313" key="3">
    <source>
        <dbReference type="Proteomes" id="UP001564760"/>
    </source>
</evidence>
<accession>A0ABV4C9E5</accession>
<feature type="region of interest" description="Disordered" evidence="1">
    <location>
        <begin position="217"/>
        <end position="241"/>
    </location>
</feature>
<proteinExistence type="predicted"/>
<dbReference type="RefSeq" id="WP_369742193.1">
    <property type="nucleotide sequence ID" value="NZ_JBGEDP010000003.1"/>
</dbReference>
<comment type="caution">
    <text evidence="2">The sequence shown here is derived from an EMBL/GenBank/DDBJ whole genome shotgun (WGS) entry which is preliminary data.</text>
</comment>
<reference evidence="2 3" key="1">
    <citation type="submission" date="2024-08" db="EMBL/GenBank/DDBJ databases">
        <title>Mycobacterium servetensis sp. nov., a novel rapid-growing mycobacterial species recovered from a human patient in Zaragoza, Spain.</title>
        <authorList>
            <person name="Tristancho-Baro A.I."/>
            <person name="Buenestado-Serrano S."/>
            <person name="Garcia De Viedma D."/>
            <person name="Milagro-Beamonte A."/>
            <person name="Burillo N."/>
            <person name="Sanz S."/>
            <person name="Lopez-Calleja A.I."/>
            <person name="Penas-Utrilla D."/>
            <person name="Guardingo M."/>
            <person name="Garcia M.J."/>
            <person name="Vinuelas-Bayon J."/>
        </authorList>
    </citation>
    <scope>NUCLEOTIDE SEQUENCE [LARGE SCALE GENOMIC DNA]</scope>
    <source>
        <strain evidence="3">HUMS_12744610</strain>
    </source>
</reference>
<dbReference type="Proteomes" id="UP001564760">
    <property type="component" value="Unassembled WGS sequence"/>
</dbReference>
<evidence type="ECO:0000313" key="2">
    <source>
        <dbReference type="EMBL" id="MEY8019169.1"/>
    </source>
</evidence>
<name>A0ABV4C9E5_9MYCO</name>